<protein>
    <submittedName>
        <fullName evidence="2">Uncharacterized protein</fullName>
    </submittedName>
</protein>
<evidence type="ECO:0000256" key="1">
    <source>
        <dbReference type="SAM" id="Phobius"/>
    </source>
</evidence>
<proteinExistence type="predicted"/>
<accession>A0A7G8Q820</accession>
<dbReference type="Proteomes" id="UP000515873">
    <property type="component" value="Chromosome"/>
</dbReference>
<dbReference type="RefSeq" id="WP_187058356.1">
    <property type="nucleotide sequence ID" value="NZ_CP060412.1"/>
</dbReference>
<dbReference type="KEGG" id="dtl:H8F01_07390"/>
<evidence type="ECO:0000313" key="3">
    <source>
        <dbReference type="Proteomes" id="UP000515873"/>
    </source>
</evidence>
<keyword evidence="1" id="KW-0812">Transmembrane</keyword>
<sequence>MEFAQQWMGVAAGVLVLVTLGIMQWWFTTRCRWGATPLRALPPPDREAKVVLALTWDGARHLKGAQVPAADRNLCAASARLPARHMARAGALRCVADNHALAAKVFNNVPAPATSAGKYLGEALRFRTADVQRTPRAMHGLAAVNAERHPDNGGVHERSTPNASPLETFIGQTLAQWQQAIHSGRAADYADVVSRLDAMARRHPGDMGLQQSLGLCLLESAMAHADEFDRAGLLDRSIAALREVCLARDVAAEARIRLGEACYLRALIGAEADDALLREAEDSLRRVSSQEDDAAWQLQRVLRAMPSGCTREHITQRLGQAVELLASRANLAPAAERWRAALLQAEGERVEAACQNLAARRLGWRALHAQYADAMVQESSPMVLGAWAGLLCAMAEHLRGNAAIERFREVDATLERLRAMAGESEAYVRAWVRLAIGRARLQDGTQSAEMLARADAMLQPFLTEGDEWRLLACRLGLSRAVNMGAARARALYQRVVELGRPLTAVPSLTIDALRCVLAALLALDEEKDRLVFARCLAVVAEPGDAESLRLLAENDLRVGDFRQGCLRAEQAWRGGSPLPQSLLDRWQDALATWASREAGSLDLAGNRSCLRMARIAMGGSAPMARSVV</sequence>
<keyword evidence="1" id="KW-0472">Membrane</keyword>
<reference evidence="2 3" key="1">
    <citation type="submission" date="2020-08" db="EMBL/GenBank/DDBJ databases">
        <title>Dyella sp. G9 isolated from forest soil.</title>
        <authorList>
            <person name="Fu J."/>
            <person name="Qiu L."/>
        </authorList>
    </citation>
    <scope>NUCLEOTIDE SEQUENCE [LARGE SCALE GENOMIC DNA]</scope>
    <source>
        <strain evidence="2 3">G9</strain>
    </source>
</reference>
<name>A0A7G8Q820_9GAMM</name>
<feature type="transmembrane region" description="Helical" evidence="1">
    <location>
        <begin position="7"/>
        <end position="27"/>
    </location>
</feature>
<keyword evidence="3" id="KW-1185">Reference proteome</keyword>
<evidence type="ECO:0000313" key="2">
    <source>
        <dbReference type="EMBL" id="QNK02928.1"/>
    </source>
</evidence>
<dbReference type="EMBL" id="CP060412">
    <property type="protein sequence ID" value="QNK02928.1"/>
    <property type="molecule type" value="Genomic_DNA"/>
</dbReference>
<dbReference type="AlphaFoldDB" id="A0A7G8Q820"/>
<keyword evidence="1" id="KW-1133">Transmembrane helix</keyword>
<organism evidence="2 3">
    <name type="scientific">Dyella telluris</name>
    <dbReference type="NCBI Taxonomy" id="2763498"/>
    <lineage>
        <taxon>Bacteria</taxon>
        <taxon>Pseudomonadati</taxon>
        <taxon>Pseudomonadota</taxon>
        <taxon>Gammaproteobacteria</taxon>
        <taxon>Lysobacterales</taxon>
        <taxon>Rhodanobacteraceae</taxon>
        <taxon>Dyella</taxon>
    </lineage>
</organism>
<gene>
    <name evidence="2" type="ORF">H8F01_07390</name>
</gene>